<evidence type="ECO:0000256" key="7">
    <source>
        <dbReference type="ARBA" id="ARBA00023114"/>
    </source>
</evidence>
<accession>A0ABP8R449</accession>
<dbReference type="PANTHER" id="PTHR30329">
    <property type="entry name" value="STATOR ELEMENT OF FLAGELLAR MOTOR COMPLEX"/>
    <property type="match status" value="1"/>
</dbReference>
<keyword evidence="6" id="KW-0406">Ion transport</keyword>
<dbReference type="PRINTS" id="PR01021">
    <property type="entry name" value="OMPADOMAIN"/>
</dbReference>
<feature type="region of interest" description="Disordered" evidence="12">
    <location>
        <begin position="398"/>
        <end position="423"/>
    </location>
</feature>
<dbReference type="Gene3D" id="2.40.160.20">
    <property type="match status" value="1"/>
</dbReference>
<dbReference type="Pfam" id="PF00691">
    <property type="entry name" value="OmpA"/>
    <property type="match status" value="1"/>
</dbReference>
<dbReference type="RefSeq" id="WP_345067812.1">
    <property type="nucleotide sequence ID" value="NZ_BAABGR010000027.1"/>
</dbReference>
<dbReference type="PRINTS" id="PR01023">
    <property type="entry name" value="NAFLGMOTY"/>
</dbReference>
<comment type="subcellular location">
    <subcellularLocation>
        <location evidence="1">Cell outer membrane</location>
        <topology evidence="1">Multi-pass membrane protein</topology>
    </subcellularLocation>
</comment>
<keyword evidence="3" id="KW-1134">Transmembrane beta strand</keyword>
<dbReference type="InterPro" id="IPR011250">
    <property type="entry name" value="OMP/PagP_B-barrel"/>
</dbReference>
<evidence type="ECO:0000256" key="12">
    <source>
        <dbReference type="SAM" id="MobiDB-lite"/>
    </source>
</evidence>
<keyword evidence="9" id="KW-0998">Cell outer membrane</keyword>
<dbReference type="Pfam" id="PF13505">
    <property type="entry name" value="OMP_b-brl"/>
    <property type="match status" value="1"/>
</dbReference>
<evidence type="ECO:0000313" key="15">
    <source>
        <dbReference type="EMBL" id="GAA4517720.1"/>
    </source>
</evidence>
<feature type="domain" description="OmpA-like" evidence="14">
    <location>
        <begin position="310"/>
        <end position="423"/>
    </location>
</feature>
<evidence type="ECO:0000256" key="11">
    <source>
        <dbReference type="SAM" id="Coils"/>
    </source>
</evidence>
<keyword evidence="11" id="KW-0175">Coiled coil</keyword>
<dbReference type="SUPFAM" id="SSF56925">
    <property type="entry name" value="OMPA-like"/>
    <property type="match status" value="1"/>
</dbReference>
<comment type="caution">
    <text evidence="15">The sequence shown here is derived from an EMBL/GenBank/DDBJ whole genome shotgun (WGS) entry which is preliminary data.</text>
</comment>
<evidence type="ECO:0000256" key="10">
    <source>
        <dbReference type="PROSITE-ProRule" id="PRU00473"/>
    </source>
</evidence>
<sequence>MKAKLFTKFSAVLATVLSITSVHAQDFSTIEGTTPLGPSSQYRTWSLGVNLGLLSQAAKFGFKDGDLNLGYSAYLKKHLTPAFGLKLQYLGGKISDVSSNSGTSTNIDTKLPWSIALSGEYTIANVNWRLFNAKVKPYVAAGIGAVNLNTVSSSSDEKQTRMFVPVDAGFKFAIAKGVNLDLGYQLNWTNDYFDGKTGHTFEYDLFSYIHAGLEFALGPKEKPFMANSNPVATLVNDYTRKYDELKAERDALLASNKAVQAQMEALTKGLKDDDGDGVANMYDKCPNTPAGTKVDGAGCPLPELKLPESEQKIVVEAVKNLEFDFNKATIRSSSYSYLDKLAELIKHKNYNLKLDGYTDNVGTADVNRRLSKERAEAVKAYLVSKGVAASKITTAGHGMSNPIASNSTEEGRQQNRRVEFTLY</sequence>
<gene>
    <name evidence="15" type="ORF">GCM10023173_18570</name>
</gene>
<keyword evidence="8 10" id="KW-0472">Membrane</keyword>
<evidence type="ECO:0000313" key="16">
    <source>
        <dbReference type="Proteomes" id="UP001500394"/>
    </source>
</evidence>
<dbReference type="InterPro" id="IPR006664">
    <property type="entry name" value="OMP_bac"/>
</dbReference>
<dbReference type="InterPro" id="IPR050330">
    <property type="entry name" value="Bact_OuterMem_StrucFunc"/>
</dbReference>
<keyword evidence="5 13" id="KW-0732">Signal</keyword>
<evidence type="ECO:0000259" key="14">
    <source>
        <dbReference type="PROSITE" id="PS51123"/>
    </source>
</evidence>
<evidence type="ECO:0000256" key="2">
    <source>
        <dbReference type="ARBA" id="ARBA00022448"/>
    </source>
</evidence>
<name>A0ABP8R449_9SPHI</name>
<dbReference type="PROSITE" id="PS51123">
    <property type="entry name" value="OMPA_2"/>
    <property type="match status" value="1"/>
</dbReference>
<dbReference type="PANTHER" id="PTHR30329:SF21">
    <property type="entry name" value="LIPOPROTEIN YIAD-RELATED"/>
    <property type="match status" value="1"/>
</dbReference>
<evidence type="ECO:0000256" key="9">
    <source>
        <dbReference type="ARBA" id="ARBA00023237"/>
    </source>
</evidence>
<dbReference type="EMBL" id="BAABGR010000027">
    <property type="protein sequence ID" value="GAA4517720.1"/>
    <property type="molecule type" value="Genomic_DNA"/>
</dbReference>
<organism evidence="15 16">
    <name type="scientific">Sphingobacterium thermophilum</name>
    <dbReference type="NCBI Taxonomy" id="768534"/>
    <lineage>
        <taxon>Bacteria</taxon>
        <taxon>Pseudomonadati</taxon>
        <taxon>Bacteroidota</taxon>
        <taxon>Sphingobacteriia</taxon>
        <taxon>Sphingobacteriales</taxon>
        <taxon>Sphingobacteriaceae</taxon>
        <taxon>Sphingobacterium</taxon>
    </lineage>
</organism>
<dbReference type="SUPFAM" id="SSF103647">
    <property type="entry name" value="TSP type-3 repeat"/>
    <property type="match status" value="1"/>
</dbReference>
<keyword evidence="16" id="KW-1185">Reference proteome</keyword>
<evidence type="ECO:0000256" key="8">
    <source>
        <dbReference type="ARBA" id="ARBA00023136"/>
    </source>
</evidence>
<dbReference type="Gene3D" id="3.30.1330.60">
    <property type="entry name" value="OmpA-like domain"/>
    <property type="match status" value="1"/>
</dbReference>
<feature type="signal peptide" evidence="13">
    <location>
        <begin position="1"/>
        <end position="24"/>
    </location>
</feature>
<feature type="chain" id="PRO_5046218188" description="OmpA-like domain-containing protein" evidence="13">
    <location>
        <begin position="25"/>
        <end position="423"/>
    </location>
</feature>
<dbReference type="SUPFAM" id="SSF103088">
    <property type="entry name" value="OmpA-like"/>
    <property type="match status" value="1"/>
</dbReference>
<protein>
    <recommendedName>
        <fullName evidence="14">OmpA-like domain-containing protein</fullName>
    </recommendedName>
</protein>
<proteinExistence type="predicted"/>
<keyword evidence="7" id="KW-0626">Porin</keyword>
<evidence type="ECO:0000256" key="13">
    <source>
        <dbReference type="SAM" id="SignalP"/>
    </source>
</evidence>
<evidence type="ECO:0000256" key="5">
    <source>
        <dbReference type="ARBA" id="ARBA00022729"/>
    </source>
</evidence>
<dbReference type="InterPro" id="IPR036737">
    <property type="entry name" value="OmpA-like_sf"/>
</dbReference>
<keyword evidence="2" id="KW-0813">Transport</keyword>
<evidence type="ECO:0000256" key="6">
    <source>
        <dbReference type="ARBA" id="ARBA00023065"/>
    </source>
</evidence>
<dbReference type="InterPro" id="IPR006665">
    <property type="entry name" value="OmpA-like"/>
</dbReference>
<evidence type="ECO:0000256" key="1">
    <source>
        <dbReference type="ARBA" id="ARBA00004571"/>
    </source>
</evidence>
<evidence type="ECO:0000256" key="4">
    <source>
        <dbReference type="ARBA" id="ARBA00022692"/>
    </source>
</evidence>
<feature type="coiled-coil region" evidence="11">
    <location>
        <begin position="235"/>
        <end position="262"/>
    </location>
</feature>
<dbReference type="Proteomes" id="UP001500394">
    <property type="component" value="Unassembled WGS sequence"/>
</dbReference>
<keyword evidence="4" id="KW-0812">Transmembrane</keyword>
<reference evidence="16" key="1">
    <citation type="journal article" date="2019" name="Int. J. Syst. Evol. Microbiol.">
        <title>The Global Catalogue of Microorganisms (GCM) 10K type strain sequencing project: providing services to taxonomists for standard genome sequencing and annotation.</title>
        <authorList>
            <consortium name="The Broad Institute Genomics Platform"/>
            <consortium name="The Broad Institute Genome Sequencing Center for Infectious Disease"/>
            <person name="Wu L."/>
            <person name="Ma J."/>
        </authorList>
    </citation>
    <scope>NUCLEOTIDE SEQUENCE [LARGE SCALE GENOMIC DNA]</scope>
    <source>
        <strain evidence="16">JCM 17858</strain>
    </source>
</reference>
<evidence type="ECO:0000256" key="3">
    <source>
        <dbReference type="ARBA" id="ARBA00022452"/>
    </source>
</evidence>
<dbReference type="InterPro" id="IPR027385">
    <property type="entry name" value="Beta-barrel_OMP"/>
</dbReference>
<dbReference type="CDD" id="cd07185">
    <property type="entry name" value="OmpA_C-like"/>
    <property type="match status" value="1"/>
</dbReference>
<dbReference type="InterPro" id="IPR028974">
    <property type="entry name" value="TSP_type-3_rpt"/>
</dbReference>
<feature type="compositionally biased region" description="Basic and acidic residues" evidence="12">
    <location>
        <begin position="409"/>
        <end position="423"/>
    </location>
</feature>